<accession>A0A9P8QJV7</accession>
<organism evidence="1 2">
    <name type="scientific">Trichoderma cornu-damae</name>
    <dbReference type="NCBI Taxonomy" id="654480"/>
    <lineage>
        <taxon>Eukaryota</taxon>
        <taxon>Fungi</taxon>
        <taxon>Dikarya</taxon>
        <taxon>Ascomycota</taxon>
        <taxon>Pezizomycotina</taxon>
        <taxon>Sordariomycetes</taxon>
        <taxon>Hypocreomycetidae</taxon>
        <taxon>Hypocreales</taxon>
        <taxon>Hypocreaceae</taxon>
        <taxon>Trichoderma</taxon>
    </lineage>
</organism>
<dbReference type="AlphaFoldDB" id="A0A9P8QJV7"/>
<comment type="caution">
    <text evidence="1">The sequence shown here is derived from an EMBL/GenBank/DDBJ whole genome shotgun (WGS) entry which is preliminary data.</text>
</comment>
<dbReference type="EMBL" id="JAIWOZ010000006">
    <property type="protein sequence ID" value="KAH6604353.1"/>
    <property type="molecule type" value="Genomic_DNA"/>
</dbReference>
<proteinExistence type="predicted"/>
<name>A0A9P8QJV7_9HYPO</name>
<dbReference type="Proteomes" id="UP000827724">
    <property type="component" value="Unassembled WGS sequence"/>
</dbReference>
<reference evidence="1" key="1">
    <citation type="submission" date="2021-08" db="EMBL/GenBank/DDBJ databases">
        <title>Chromosome-Level Trichoderma cornu-damae using Hi-C Data.</title>
        <authorList>
            <person name="Kim C.S."/>
        </authorList>
    </citation>
    <scope>NUCLEOTIDE SEQUENCE</scope>
    <source>
        <strain evidence="1">KA19-0412C</strain>
    </source>
</reference>
<sequence length="97" mass="10198">MTLRAPLPHAIAESSATTGACLEIARPCGPEAPRLFGCAGIPGVGDVCVLASRVFVSLQDGMASLEDVVAMVASISRRVSRRRRSVHGGLGFFQKME</sequence>
<evidence type="ECO:0000313" key="1">
    <source>
        <dbReference type="EMBL" id="KAH6604353.1"/>
    </source>
</evidence>
<protein>
    <submittedName>
        <fullName evidence="1">Uncharacterized protein</fullName>
    </submittedName>
</protein>
<gene>
    <name evidence="1" type="ORF">Trco_007799</name>
</gene>
<evidence type="ECO:0000313" key="2">
    <source>
        <dbReference type="Proteomes" id="UP000827724"/>
    </source>
</evidence>
<keyword evidence="2" id="KW-1185">Reference proteome</keyword>